<accession>A0AAF0T792</accession>
<keyword evidence="2" id="KW-1185">Reference proteome</keyword>
<organism evidence="1 2">
    <name type="scientific">Solanum verrucosum</name>
    <dbReference type="NCBI Taxonomy" id="315347"/>
    <lineage>
        <taxon>Eukaryota</taxon>
        <taxon>Viridiplantae</taxon>
        <taxon>Streptophyta</taxon>
        <taxon>Embryophyta</taxon>
        <taxon>Tracheophyta</taxon>
        <taxon>Spermatophyta</taxon>
        <taxon>Magnoliopsida</taxon>
        <taxon>eudicotyledons</taxon>
        <taxon>Gunneridae</taxon>
        <taxon>Pentapetalae</taxon>
        <taxon>asterids</taxon>
        <taxon>lamiids</taxon>
        <taxon>Solanales</taxon>
        <taxon>Solanaceae</taxon>
        <taxon>Solanoideae</taxon>
        <taxon>Solaneae</taxon>
        <taxon>Solanum</taxon>
    </lineage>
</organism>
<protein>
    <submittedName>
        <fullName evidence="1">Uncharacterized protein</fullName>
    </submittedName>
</protein>
<dbReference type="Proteomes" id="UP001234989">
    <property type="component" value="Chromosome 1"/>
</dbReference>
<dbReference type="EMBL" id="CP133612">
    <property type="protein sequence ID" value="WMV07359.1"/>
    <property type="molecule type" value="Genomic_DNA"/>
</dbReference>
<proteinExistence type="predicted"/>
<dbReference type="AlphaFoldDB" id="A0AAF0T792"/>
<evidence type="ECO:0000313" key="2">
    <source>
        <dbReference type="Proteomes" id="UP001234989"/>
    </source>
</evidence>
<evidence type="ECO:0000313" key="1">
    <source>
        <dbReference type="EMBL" id="WMV07359.1"/>
    </source>
</evidence>
<reference evidence="1" key="1">
    <citation type="submission" date="2023-08" db="EMBL/GenBank/DDBJ databases">
        <title>A de novo genome assembly of Solanum verrucosum Schlechtendal, a Mexican diploid species geographically isolated from the other diploid A-genome species in potato relatives.</title>
        <authorList>
            <person name="Hosaka K."/>
        </authorList>
    </citation>
    <scope>NUCLEOTIDE SEQUENCE</scope>
    <source>
        <tissue evidence="1">Young leaves</tissue>
    </source>
</reference>
<name>A0AAF0T792_SOLVR</name>
<gene>
    <name evidence="1" type="ORF">MTR67_000744</name>
</gene>
<sequence>MAGFFIQLPTWSSSIQLLEISLDFVG</sequence>